<evidence type="ECO:0000313" key="3">
    <source>
        <dbReference type="Proteomes" id="UP000235701"/>
    </source>
</evidence>
<accession>A0A2N6UFF7</accession>
<proteinExistence type="predicted"/>
<name>A0A2N6UFF7_9LACT</name>
<comment type="caution">
    <text evidence="2">The sequence shown here is derived from an EMBL/GenBank/DDBJ whole genome shotgun (WGS) entry which is preliminary data.</text>
</comment>
<dbReference type="EMBL" id="PNHQ01000003">
    <property type="protein sequence ID" value="PMC80341.1"/>
    <property type="molecule type" value="Genomic_DNA"/>
</dbReference>
<evidence type="ECO:0000313" key="2">
    <source>
        <dbReference type="EMBL" id="PMC80341.1"/>
    </source>
</evidence>
<dbReference type="RefSeq" id="WP_102198816.1">
    <property type="nucleotide sequence ID" value="NZ_PNHQ01000003.1"/>
</dbReference>
<dbReference type="OrthoDB" id="2148359at2"/>
<dbReference type="AlphaFoldDB" id="A0A2N6UFF7"/>
<protein>
    <recommendedName>
        <fullName evidence="1">WxL Interacting Protein host binding domain-containing protein</fullName>
    </recommendedName>
</protein>
<evidence type="ECO:0000259" key="1">
    <source>
        <dbReference type="Pfam" id="PF11797"/>
    </source>
</evidence>
<sequence>MDKTDEVFKTASIESGQFVPNSTMEFVIDWENQYLELGDYRLELTASDGNPKWTWDEPFTITDEERKISEHVVELKENTWLTPQLFIDVVVVLLIIIVV</sequence>
<dbReference type="Pfam" id="PF11797">
    <property type="entry name" value="WxLIP_HBD"/>
    <property type="match status" value="1"/>
</dbReference>
<reference evidence="2 3" key="1">
    <citation type="submission" date="2017-09" db="EMBL/GenBank/DDBJ databases">
        <title>Bacterial strain isolated from the female urinary microbiota.</title>
        <authorList>
            <person name="Thomas-White K."/>
            <person name="Kumar N."/>
            <person name="Forster S."/>
            <person name="Putonti C."/>
            <person name="Lawley T."/>
            <person name="Wolfe A.J."/>
        </authorList>
    </citation>
    <scope>NUCLEOTIDE SEQUENCE [LARGE SCALE GENOMIC DNA]</scope>
    <source>
        <strain evidence="2 3">UMB0240</strain>
    </source>
</reference>
<gene>
    <name evidence="2" type="ORF">CJ191_01920</name>
</gene>
<feature type="domain" description="WxL Interacting Protein host binding" evidence="1">
    <location>
        <begin position="4"/>
        <end position="67"/>
    </location>
</feature>
<dbReference type="InterPro" id="IPR021759">
    <property type="entry name" value="WxLIP_HBD"/>
</dbReference>
<dbReference type="Proteomes" id="UP000235701">
    <property type="component" value="Unassembled WGS sequence"/>
</dbReference>
<keyword evidence="3" id="KW-1185">Reference proteome</keyword>
<organism evidence="2 3">
    <name type="scientific">Aerococcus viridans</name>
    <dbReference type="NCBI Taxonomy" id="1377"/>
    <lineage>
        <taxon>Bacteria</taxon>
        <taxon>Bacillati</taxon>
        <taxon>Bacillota</taxon>
        <taxon>Bacilli</taxon>
        <taxon>Lactobacillales</taxon>
        <taxon>Aerococcaceae</taxon>
        <taxon>Aerococcus</taxon>
    </lineage>
</organism>